<protein>
    <submittedName>
        <fullName evidence="2">Uncharacterized protein</fullName>
    </submittedName>
</protein>
<name>A0A645HXL5_9ZZZZ</name>
<feature type="region of interest" description="Disordered" evidence="1">
    <location>
        <begin position="79"/>
        <end position="148"/>
    </location>
</feature>
<gene>
    <name evidence="2" type="ORF">SDC9_191308</name>
</gene>
<evidence type="ECO:0000313" key="2">
    <source>
        <dbReference type="EMBL" id="MPN43748.1"/>
    </source>
</evidence>
<reference evidence="2" key="1">
    <citation type="submission" date="2019-08" db="EMBL/GenBank/DDBJ databases">
        <authorList>
            <person name="Kucharzyk K."/>
            <person name="Murdoch R.W."/>
            <person name="Higgins S."/>
            <person name="Loffler F."/>
        </authorList>
    </citation>
    <scope>NUCLEOTIDE SEQUENCE</scope>
</reference>
<proteinExistence type="predicted"/>
<sequence length="148" mass="16656">MILIRQDVVGRIPESAILRQRLPDVPVSGNLRRIGGQRLTAGHPRGVHRQKGGAVIGIVPQGDPLRRFQRQFAGFIKPHLVPPDPLHRLSHGRRRRKQPTTGQHHRRCAYRKNRVQNSPPSASGPDEKPPVIHNATRFPADYSPHFSV</sequence>
<dbReference type="EMBL" id="VSSQ01102342">
    <property type="protein sequence ID" value="MPN43748.1"/>
    <property type="molecule type" value="Genomic_DNA"/>
</dbReference>
<comment type="caution">
    <text evidence="2">The sequence shown here is derived from an EMBL/GenBank/DDBJ whole genome shotgun (WGS) entry which is preliminary data.</text>
</comment>
<feature type="compositionally biased region" description="Basic residues" evidence="1">
    <location>
        <begin position="88"/>
        <end position="114"/>
    </location>
</feature>
<organism evidence="2">
    <name type="scientific">bioreactor metagenome</name>
    <dbReference type="NCBI Taxonomy" id="1076179"/>
    <lineage>
        <taxon>unclassified sequences</taxon>
        <taxon>metagenomes</taxon>
        <taxon>ecological metagenomes</taxon>
    </lineage>
</organism>
<accession>A0A645HXL5</accession>
<dbReference type="AlphaFoldDB" id="A0A645HXL5"/>
<evidence type="ECO:0000256" key="1">
    <source>
        <dbReference type="SAM" id="MobiDB-lite"/>
    </source>
</evidence>